<reference evidence="6" key="1">
    <citation type="submission" date="2021-10" db="EMBL/GenBank/DDBJ databases">
        <title>Anaerobic single-cell dispensing facilitates the cultivation of human gut bacteria.</title>
        <authorList>
            <person name="Afrizal A."/>
        </authorList>
    </citation>
    <scope>NUCLEOTIDE SEQUENCE</scope>
    <source>
        <strain evidence="6">CLA-AA-H272</strain>
    </source>
</reference>
<dbReference type="SUPFAM" id="SSF75217">
    <property type="entry name" value="alpha/beta knot"/>
    <property type="match status" value="1"/>
</dbReference>
<keyword evidence="3" id="KW-0808">Transferase</keyword>
<evidence type="ECO:0000259" key="5">
    <source>
        <dbReference type="Pfam" id="PF22435"/>
    </source>
</evidence>
<dbReference type="InterPro" id="IPR029064">
    <property type="entry name" value="Ribosomal_eL30-like_sf"/>
</dbReference>
<dbReference type="Pfam" id="PF00588">
    <property type="entry name" value="SpoU_methylase"/>
    <property type="match status" value="1"/>
</dbReference>
<evidence type="ECO:0000256" key="3">
    <source>
        <dbReference type="ARBA" id="ARBA00022679"/>
    </source>
</evidence>
<feature type="domain" description="MRM3-like substrate binding" evidence="5">
    <location>
        <begin position="9"/>
        <end position="89"/>
    </location>
</feature>
<proteinExistence type="inferred from homology"/>
<comment type="similarity">
    <text evidence="1">Belongs to the class IV-like SAM-binding methyltransferase superfamily. RNA methyltransferase TrmH family.</text>
</comment>
<dbReference type="Gene3D" id="3.40.1280.10">
    <property type="match status" value="1"/>
</dbReference>
<dbReference type="GO" id="GO:0003723">
    <property type="term" value="F:RNA binding"/>
    <property type="evidence" value="ECO:0007669"/>
    <property type="project" value="InterPro"/>
</dbReference>
<dbReference type="RefSeq" id="WP_302929888.1">
    <property type="nucleotide sequence ID" value="NZ_JAJEPW010000067.1"/>
</dbReference>
<evidence type="ECO:0000256" key="2">
    <source>
        <dbReference type="ARBA" id="ARBA00022603"/>
    </source>
</evidence>
<organism evidence="6 7">
    <name type="scientific">Brotocaccenecus cirricatena</name>
    <dbReference type="NCBI Taxonomy" id="3064195"/>
    <lineage>
        <taxon>Bacteria</taxon>
        <taxon>Bacillati</taxon>
        <taxon>Bacillota</taxon>
        <taxon>Clostridia</taxon>
        <taxon>Eubacteriales</taxon>
        <taxon>Oscillospiraceae</taxon>
        <taxon>Brotocaccenecus</taxon>
    </lineage>
</organism>
<dbReference type="GO" id="GO:0032259">
    <property type="term" value="P:methylation"/>
    <property type="evidence" value="ECO:0007669"/>
    <property type="project" value="UniProtKB-KW"/>
</dbReference>
<dbReference type="SUPFAM" id="SSF55315">
    <property type="entry name" value="L30e-like"/>
    <property type="match status" value="1"/>
</dbReference>
<dbReference type="Proteomes" id="UP001199319">
    <property type="component" value="Unassembled WGS sequence"/>
</dbReference>
<name>A0AAE3AGJ4_9FIRM</name>
<protein>
    <submittedName>
        <fullName evidence="6">RNA methyltransferase</fullName>
    </submittedName>
</protein>
<sequence length="250" mass="27082">METITSRQNPLMTHIRKLAGSAAYRRQTGQCLCDSPKLLREAAQWGAEVQTVVSVEPWPEPLPEKVRQVLVPPEVMASISPAKTPQGVLFTCRAPVLPVPETLPGRRYVVLDGVQDPGNVGTVLRTLDAFDADGLLLTGGCADPFGPKTVRASMGAVFRRPVWSVTPEELGDLLRRSGIPLYGAALRPDAMDARQADYSRCALAIGSEGRGLSREVLDLCDKTVLIPMSPRCESLNAAIAAAVLLWESWR</sequence>
<dbReference type="InterPro" id="IPR029026">
    <property type="entry name" value="tRNA_m1G_MTases_N"/>
</dbReference>
<evidence type="ECO:0000313" key="7">
    <source>
        <dbReference type="Proteomes" id="UP001199319"/>
    </source>
</evidence>
<evidence type="ECO:0000313" key="6">
    <source>
        <dbReference type="EMBL" id="MCC2130738.1"/>
    </source>
</evidence>
<keyword evidence="7" id="KW-1185">Reference proteome</keyword>
<dbReference type="InterPro" id="IPR029028">
    <property type="entry name" value="Alpha/beta_knot_MTases"/>
</dbReference>
<gene>
    <name evidence="6" type="ORF">LKD37_14695</name>
</gene>
<keyword evidence="2 6" id="KW-0489">Methyltransferase</keyword>
<dbReference type="GO" id="GO:0006396">
    <property type="term" value="P:RNA processing"/>
    <property type="evidence" value="ECO:0007669"/>
    <property type="project" value="InterPro"/>
</dbReference>
<dbReference type="Pfam" id="PF22435">
    <property type="entry name" value="MRM3-like_sub_bind"/>
    <property type="match status" value="1"/>
</dbReference>
<dbReference type="PANTHER" id="PTHR43191">
    <property type="entry name" value="RRNA METHYLTRANSFERASE 3"/>
    <property type="match status" value="1"/>
</dbReference>
<accession>A0AAE3AGJ4</accession>
<dbReference type="InterPro" id="IPR053888">
    <property type="entry name" value="MRM3-like_sub_bind"/>
</dbReference>
<dbReference type="InterPro" id="IPR051259">
    <property type="entry name" value="rRNA_Methyltransferase"/>
</dbReference>
<dbReference type="GO" id="GO:0008173">
    <property type="term" value="F:RNA methyltransferase activity"/>
    <property type="evidence" value="ECO:0007669"/>
    <property type="project" value="InterPro"/>
</dbReference>
<dbReference type="AlphaFoldDB" id="A0AAE3AGJ4"/>
<evidence type="ECO:0000259" key="4">
    <source>
        <dbReference type="Pfam" id="PF00588"/>
    </source>
</evidence>
<dbReference type="EMBL" id="JAJEPW010000067">
    <property type="protein sequence ID" value="MCC2130738.1"/>
    <property type="molecule type" value="Genomic_DNA"/>
</dbReference>
<evidence type="ECO:0000256" key="1">
    <source>
        <dbReference type="ARBA" id="ARBA00007228"/>
    </source>
</evidence>
<comment type="caution">
    <text evidence="6">The sequence shown here is derived from an EMBL/GenBank/DDBJ whole genome shotgun (WGS) entry which is preliminary data.</text>
</comment>
<dbReference type="CDD" id="cd18095">
    <property type="entry name" value="SpoU-like_rRNA-MTase"/>
    <property type="match status" value="1"/>
</dbReference>
<dbReference type="PANTHER" id="PTHR43191:SF2">
    <property type="entry name" value="RRNA METHYLTRANSFERASE 3, MITOCHONDRIAL"/>
    <property type="match status" value="1"/>
</dbReference>
<dbReference type="InterPro" id="IPR001537">
    <property type="entry name" value="SpoU_MeTrfase"/>
</dbReference>
<dbReference type="Gene3D" id="3.30.1330.30">
    <property type="match status" value="1"/>
</dbReference>
<feature type="domain" description="tRNA/rRNA methyltransferase SpoU type" evidence="4">
    <location>
        <begin position="108"/>
        <end position="246"/>
    </location>
</feature>